<evidence type="ECO:0000259" key="7">
    <source>
        <dbReference type="PROSITE" id="PS51900"/>
    </source>
</evidence>
<dbReference type="PANTHER" id="PTHR30349">
    <property type="entry name" value="PHAGE INTEGRASE-RELATED"/>
    <property type="match status" value="1"/>
</dbReference>
<dbReference type="PROSITE" id="PS51900">
    <property type="entry name" value="CB"/>
    <property type="match status" value="1"/>
</dbReference>
<comment type="similarity">
    <text evidence="1">Belongs to the 'phage' integrase family.</text>
</comment>
<dbReference type="OrthoDB" id="9784724at2"/>
<dbReference type="Gene3D" id="1.10.443.10">
    <property type="entry name" value="Intergrase catalytic core"/>
    <property type="match status" value="1"/>
</dbReference>
<protein>
    <recommendedName>
        <fullName evidence="10">Site-specific recombinase XerD</fullName>
    </recommendedName>
</protein>
<dbReference type="GO" id="GO:0015074">
    <property type="term" value="P:DNA integration"/>
    <property type="evidence" value="ECO:0007669"/>
    <property type="project" value="UniProtKB-KW"/>
</dbReference>
<evidence type="ECO:0000256" key="4">
    <source>
        <dbReference type="ARBA" id="ARBA00023172"/>
    </source>
</evidence>
<dbReference type="SUPFAM" id="SSF56349">
    <property type="entry name" value="DNA breaking-rejoining enzymes"/>
    <property type="match status" value="1"/>
</dbReference>
<gene>
    <name evidence="8" type="ORF">FE785_07805</name>
</gene>
<name>A0A4V1HHX5_9GAMM</name>
<evidence type="ECO:0000256" key="2">
    <source>
        <dbReference type="ARBA" id="ARBA00022908"/>
    </source>
</evidence>
<dbReference type="AlphaFoldDB" id="A0A4V1HHX5"/>
<feature type="domain" description="Tyr recombinase" evidence="6">
    <location>
        <begin position="146"/>
        <end position="321"/>
    </location>
</feature>
<keyword evidence="2" id="KW-0229">DNA integration</keyword>
<keyword evidence="3 5" id="KW-0238">DNA-binding</keyword>
<dbReference type="InterPro" id="IPR002104">
    <property type="entry name" value="Integrase_catalytic"/>
</dbReference>
<dbReference type="InterPro" id="IPR050090">
    <property type="entry name" value="Tyrosine_recombinase_XerCD"/>
</dbReference>
<feature type="domain" description="Core-binding (CB)" evidence="7">
    <location>
        <begin position="39"/>
        <end position="124"/>
    </location>
</feature>
<sequence>MAEKYEIGYHHDPAYKQDPELMAMLDFINKAKGKTHTISVTLTQAKQLAKEKALKDGKAQRYIQSFDNVVSKFLGFLNAQDIELKRVDTLTVDNYVDYRIDQGVTPKTAKNDVTTLSTIFKTAHRKQLVKGNNPFREPNLTAKPTKRRSAYDVSEVKQVLNALPERFRLFWKVGYYAGMRRSELISLNSGSIVELESKHGTVKCFSIAPDGDGKTENATRYIPIHPDLEADLAGFEGFDFAANTFGNHRLKVTRELFGDEYAKTHDLHSLRHTFSTTLHNHLTEQPNMVDWLTGHSRTNYSESYRTYFHGYGLDKLYEAVKAIPKL</sequence>
<evidence type="ECO:0000256" key="1">
    <source>
        <dbReference type="ARBA" id="ARBA00008857"/>
    </source>
</evidence>
<keyword evidence="4" id="KW-0233">DNA recombination</keyword>
<dbReference type="InterPro" id="IPR025269">
    <property type="entry name" value="SAM-like_dom"/>
</dbReference>
<evidence type="ECO:0000313" key="9">
    <source>
        <dbReference type="Proteomes" id="UP000304864"/>
    </source>
</evidence>
<evidence type="ECO:0000256" key="3">
    <source>
        <dbReference type="ARBA" id="ARBA00023125"/>
    </source>
</evidence>
<evidence type="ECO:0000256" key="5">
    <source>
        <dbReference type="PROSITE-ProRule" id="PRU01248"/>
    </source>
</evidence>
<dbReference type="KEGG" id="thig:FE785_07805"/>
<dbReference type="InterPro" id="IPR011010">
    <property type="entry name" value="DNA_brk_join_enz"/>
</dbReference>
<keyword evidence="9" id="KW-1185">Reference proteome</keyword>
<dbReference type="GO" id="GO:0003677">
    <property type="term" value="F:DNA binding"/>
    <property type="evidence" value="ECO:0007669"/>
    <property type="project" value="UniProtKB-UniRule"/>
</dbReference>
<reference evidence="8 9" key="1">
    <citation type="submission" date="2019-05" db="EMBL/GenBank/DDBJ databases">
        <title>Thiomicrorhabdus sediminis sp. nov, a novel sulfur-oxidizing bacterium isolated from coastal sediment.</title>
        <authorList>
            <person name="Liu X."/>
        </authorList>
    </citation>
    <scope>NUCLEOTIDE SEQUENCE [LARGE SCALE GENOMIC DNA]</scope>
    <source>
        <strain evidence="8 9">G1</strain>
    </source>
</reference>
<dbReference type="GO" id="GO:0006310">
    <property type="term" value="P:DNA recombination"/>
    <property type="evidence" value="ECO:0007669"/>
    <property type="project" value="UniProtKB-KW"/>
</dbReference>
<proteinExistence type="inferred from homology"/>
<dbReference type="PROSITE" id="PS51898">
    <property type="entry name" value="TYR_RECOMBINASE"/>
    <property type="match status" value="1"/>
</dbReference>
<evidence type="ECO:0000259" key="6">
    <source>
        <dbReference type="PROSITE" id="PS51898"/>
    </source>
</evidence>
<dbReference type="EMBL" id="CP040602">
    <property type="protein sequence ID" value="QCU90543.1"/>
    <property type="molecule type" value="Genomic_DNA"/>
</dbReference>
<dbReference type="InterPro" id="IPR044068">
    <property type="entry name" value="CB"/>
</dbReference>
<dbReference type="InterPro" id="IPR013762">
    <property type="entry name" value="Integrase-like_cat_sf"/>
</dbReference>
<accession>A0A4V1HHX5</accession>
<dbReference type="Pfam" id="PF13102">
    <property type="entry name" value="Phage_int_SAM_5"/>
    <property type="match status" value="1"/>
</dbReference>
<evidence type="ECO:0000313" key="8">
    <source>
        <dbReference type="EMBL" id="QCU90543.1"/>
    </source>
</evidence>
<dbReference type="Gene3D" id="1.10.150.130">
    <property type="match status" value="1"/>
</dbReference>
<organism evidence="8 9">
    <name type="scientific">Thiomicrorhabdus sediminis</name>
    <dbReference type="NCBI Taxonomy" id="2580412"/>
    <lineage>
        <taxon>Bacteria</taxon>
        <taxon>Pseudomonadati</taxon>
        <taxon>Pseudomonadota</taxon>
        <taxon>Gammaproteobacteria</taxon>
        <taxon>Thiotrichales</taxon>
        <taxon>Piscirickettsiaceae</taxon>
        <taxon>Thiomicrorhabdus</taxon>
    </lineage>
</organism>
<evidence type="ECO:0008006" key="10">
    <source>
        <dbReference type="Google" id="ProtNLM"/>
    </source>
</evidence>
<dbReference type="RefSeq" id="WP_138565217.1">
    <property type="nucleotide sequence ID" value="NZ_CP040602.1"/>
</dbReference>
<dbReference type="InterPro" id="IPR010998">
    <property type="entry name" value="Integrase_recombinase_N"/>
</dbReference>
<dbReference type="PANTHER" id="PTHR30349:SF41">
    <property type="entry name" value="INTEGRASE_RECOMBINASE PROTEIN MJ0367-RELATED"/>
    <property type="match status" value="1"/>
</dbReference>
<dbReference type="Proteomes" id="UP000304864">
    <property type="component" value="Chromosome"/>
</dbReference>